<dbReference type="Proteomes" id="UP000530514">
    <property type="component" value="Unassembled WGS sequence"/>
</dbReference>
<dbReference type="RefSeq" id="WP_033099389.1">
    <property type="nucleotide sequence ID" value="NZ_JACEIP010000042.1"/>
</dbReference>
<gene>
    <name evidence="3" type="ORF">H1164_16685</name>
</gene>
<dbReference type="CDD" id="cd00093">
    <property type="entry name" value="HTH_XRE"/>
    <property type="match status" value="1"/>
</dbReference>
<evidence type="ECO:0000313" key="3">
    <source>
        <dbReference type="EMBL" id="MBA4544471.1"/>
    </source>
</evidence>
<dbReference type="SUPFAM" id="SSF47413">
    <property type="entry name" value="lambda repressor-like DNA-binding domains"/>
    <property type="match status" value="1"/>
</dbReference>
<dbReference type="EMBL" id="JACEIP010000042">
    <property type="protein sequence ID" value="MBA4544471.1"/>
    <property type="molecule type" value="Genomic_DNA"/>
</dbReference>
<dbReference type="OrthoDB" id="278386at2"/>
<evidence type="ECO:0000256" key="1">
    <source>
        <dbReference type="SAM" id="Coils"/>
    </source>
</evidence>
<dbReference type="InterPro" id="IPR010982">
    <property type="entry name" value="Lambda_DNA-bd_dom_sf"/>
</dbReference>
<dbReference type="Pfam" id="PF01381">
    <property type="entry name" value="HTH_3"/>
    <property type="match status" value="1"/>
</dbReference>
<dbReference type="InterPro" id="IPR001387">
    <property type="entry name" value="Cro/C1-type_HTH"/>
</dbReference>
<accession>A0A7W2AJ59</accession>
<dbReference type="Gene3D" id="1.10.260.40">
    <property type="entry name" value="lambda repressor-like DNA-binding domains"/>
    <property type="match status" value="1"/>
</dbReference>
<evidence type="ECO:0000313" key="4">
    <source>
        <dbReference type="Proteomes" id="UP000530514"/>
    </source>
</evidence>
<keyword evidence="4" id="KW-1185">Reference proteome</keyword>
<comment type="caution">
    <text evidence="3">The sequence shown here is derived from an EMBL/GenBank/DDBJ whole genome shotgun (WGS) entry which is preliminary data.</text>
</comment>
<protein>
    <submittedName>
        <fullName evidence="3">Helix-turn-helix domain-containing protein</fullName>
    </submittedName>
</protein>
<organism evidence="3 4">
    <name type="scientific">Thermoactinomyces daqus</name>
    <dbReference type="NCBI Taxonomy" id="1329516"/>
    <lineage>
        <taxon>Bacteria</taxon>
        <taxon>Bacillati</taxon>
        <taxon>Bacillota</taxon>
        <taxon>Bacilli</taxon>
        <taxon>Bacillales</taxon>
        <taxon>Thermoactinomycetaceae</taxon>
        <taxon>Thermoactinomyces</taxon>
    </lineage>
</organism>
<proteinExistence type="predicted"/>
<dbReference type="GO" id="GO:0003677">
    <property type="term" value="F:DNA binding"/>
    <property type="evidence" value="ECO:0007669"/>
    <property type="project" value="InterPro"/>
</dbReference>
<keyword evidence="1" id="KW-0175">Coiled coil</keyword>
<reference evidence="3 4" key="1">
    <citation type="submission" date="2020-07" db="EMBL/GenBank/DDBJ databases">
        <authorList>
            <person name="Feng H."/>
        </authorList>
    </citation>
    <scope>NUCLEOTIDE SEQUENCE [LARGE SCALE GENOMIC DNA]</scope>
    <source>
        <strain evidence="4">s-11</strain>
    </source>
</reference>
<feature type="coiled-coil region" evidence="1">
    <location>
        <begin position="2"/>
        <end position="36"/>
    </location>
</feature>
<feature type="domain" description="HTH cro/C1-type" evidence="2">
    <location>
        <begin position="83"/>
        <end position="139"/>
    </location>
</feature>
<evidence type="ECO:0000259" key="2">
    <source>
        <dbReference type="PROSITE" id="PS50943"/>
    </source>
</evidence>
<sequence>MKIKSEQEYLKIKKQVEEIEKERAKVRKELQEQGADENFIRLAEYACGAFYDEFKAQLREYEKVVAGQFEKDTVPLHQLGSHLVKLRIWKGISQSELAKRLGVSQPQISKDERFDYQGISIEKANRILQALGIEKLTVIPGKSVQTIGAKDEMAATNEKKAI</sequence>
<dbReference type="AlphaFoldDB" id="A0A7W2AJ59"/>
<name>A0A7W2AJ59_9BACL</name>
<dbReference type="PROSITE" id="PS50943">
    <property type="entry name" value="HTH_CROC1"/>
    <property type="match status" value="1"/>
</dbReference>
<dbReference type="SMART" id="SM00530">
    <property type="entry name" value="HTH_XRE"/>
    <property type="match status" value="1"/>
</dbReference>